<feature type="transmembrane region" description="Helical" evidence="1">
    <location>
        <begin position="409"/>
        <end position="426"/>
    </location>
</feature>
<feature type="chain" id="PRO_5021357912" evidence="2">
    <location>
        <begin position="21"/>
        <end position="437"/>
    </location>
</feature>
<evidence type="ECO:0000259" key="3">
    <source>
        <dbReference type="Pfam" id="PF01569"/>
    </source>
</evidence>
<dbReference type="Gene3D" id="1.10.606.20">
    <property type="match status" value="1"/>
</dbReference>
<dbReference type="InterPro" id="IPR013424">
    <property type="entry name" value="Ice-binding_C"/>
</dbReference>
<organism evidence="5 6">
    <name type="scientific">Sandaracinobacter neustonicus</name>
    <dbReference type="NCBI Taxonomy" id="1715348"/>
    <lineage>
        <taxon>Bacteria</taxon>
        <taxon>Pseudomonadati</taxon>
        <taxon>Pseudomonadota</taxon>
        <taxon>Alphaproteobacteria</taxon>
        <taxon>Sphingomonadales</taxon>
        <taxon>Sphingosinicellaceae</taxon>
        <taxon>Sandaracinobacter</taxon>
    </lineage>
</organism>
<reference evidence="5 6" key="1">
    <citation type="submission" date="2019-06" db="EMBL/GenBank/DDBJ databases">
        <authorList>
            <person name="Lee I."/>
            <person name="Jang G.I."/>
            <person name="Hwang C.Y."/>
        </authorList>
    </citation>
    <scope>NUCLEOTIDE SEQUENCE [LARGE SCALE GENOMIC DNA]</scope>
    <source>
        <strain evidence="5 6">PAMC 28131</strain>
    </source>
</reference>
<sequence>MLTRLSTAILLATLATPALAEITIDDDPVLYWNDLMITHVPGGAPVQARIYAIANIAMHDAVNAASGYKNKSYLSGVSGSGGDPRAAASQAAHDVLVALNPANAPTYAAALASSLALIPDGPAKAAGIANGSAHASAILAKRVGDGSAPGAPWVPGSDPGDWQPTPPGNLPAALPHWGDVDPFNLTSGDQFRAGPPPALDSAEYAAAFNEVKEIGSLGSLTRTADQTDSAWFWSSSNATPWMRVGLIVAEDEGLTTLGYARAFALLSTSIADALIAGFDAKYEYDLWRPVTAIRMADIDGNALTEADPSWNSLFPAPNHPSYISTHSTQSGAAATVLASLFGDDQPFTFTIGAYTRSFDSLADAAQDAADSRLWGGIHYRFDNEAGLATGKAVGQWALDGAAFNAVPEPASWAMLVIGFGAIGLVTRRRRLAISTMN</sequence>
<dbReference type="EMBL" id="VFSU01000002">
    <property type="protein sequence ID" value="TPE65079.1"/>
    <property type="molecule type" value="Genomic_DNA"/>
</dbReference>
<protein>
    <submittedName>
        <fullName evidence="5">Phosphatase PAP2 family protein</fullName>
    </submittedName>
</protein>
<proteinExistence type="predicted"/>
<feature type="domain" description="Phosphatidic acid phosphatase type 2/haloperoxidase" evidence="3">
    <location>
        <begin position="266"/>
        <end position="397"/>
    </location>
</feature>
<evidence type="ECO:0000259" key="4">
    <source>
        <dbReference type="Pfam" id="PF07589"/>
    </source>
</evidence>
<dbReference type="PANTHER" id="PTHR34599:SF1">
    <property type="entry name" value="PHOSPHATIDIC ACID PHOSPHATASE TYPE 2_HALOPEROXIDASE DOMAIN-CONTAINING PROTEIN"/>
    <property type="match status" value="1"/>
</dbReference>
<evidence type="ECO:0000256" key="1">
    <source>
        <dbReference type="SAM" id="Phobius"/>
    </source>
</evidence>
<dbReference type="InterPro" id="IPR000326">
    <property type="entry name" value="PAP2/HPO"/>
</dbReference>
<comment type="caution">
    <text evidence="5">The sequence shown here is derived from an EMBL/GenBank/DDBJ whole genome shotgun (WGS) entry which is preliminary data.</text>
</comment>
<dbReference type="PANTHER" id="PTHR34599">
    <property type="entry name" value="PEROXIDASE-RELATED"/>
    <property type="match status" value="1"/>
</dbReference>
<evidence type="ECO:0000313" key="5">
    <source>
        <dbReference type="EMBL" id="TPE65079.1"/>
    </source>
</evidence>
<accession>A0A501XX75</accession>
<dbReference type="Pfam" id="PF01569">
    <property type="entry name" value="PAP2"/>
    <property type="match status" value="1"/>
</dbReference>
<dbReference type="NCBIfam" id="TIGR02595">
    <property type="entry name" value="PEP_CTERM"/>
    <property type="match status" value="1"/>
</dbReference>
<dbReference type="InterPro" id="IPR036938">
    <property type="entry name" value="PAP2/HPO_sf"/>
</dbReference>
<dbReference type="InterPro" id="IPR052559">
    <property type="entry name" value="V-haloperoxidase"/>
</dbReference>
<feature type="signal peptide" evidence="2">
    <location>
        <begin position="1"/>
        <end position="20"/>
    </location>
</feature>
<dbReference type="SUPFAM" id="SSF48317">
    <property type="entry name" value="Acid phosphatase/Vanadium-dependent haloperoxidase"/>
    <property type="match status" value="1"/>
</dbReference>
<keyword evidence="1" id="KW-0812">Transmembrane</keyword>
<dbReference type="OrthoDB" id="103227at2"/>
<feature type="domain" description="Ice-binding protein C-terminal" evidence="4">
    <location>
        <begin position="405"/>
        <end position="429"/>
    </location>
</feature>
<dbReference type="AlphaFoldDB" id="A0A501XX75"/>
<dbReference type="Proteomes" id="UP000319897">
    <property type="component" value="Unassembled WGS sequence"/>
</dbReference>
<gene>
    <name evidence="5" type="ORF">FJQ54_00320</name>
</gene>
<dbReference type="RefSeq" id="WP_140926232.1">
    <property type="nucleotide sequence ID" value="NZ_VFSU01000002.1"/>
</dbReference>
<name>A0A501XX75_9SPHN</name>
<dbReference type="NCBIfam" id="NF035944">
    <property type="entry name" value="PEPxxWA-CTERM"/>
    <property type="match status" value="1"/>
</dbReference>
<keyword evidence="2" id="KW-0732">Signal</keyword>
<keyword evidence="1" id="KW-0472">Membrane</keyword>
<evidence type="ECO:0000313" key="6">
    <source>
        <dbReference type="Proteomes" id="UP000319897"/>
    </source>
</evidence>
<dbReference type="CDD" id="cd03398">
    <property type="entry name" value="PAP2_haloperoxidase"/>
    <property type="match status" value="1"/>
</dbReference>
<dbReference type="Pfam" id="PF07589">
    <property type="entry name" value="PEP-CTERM"/>
    <property type="match status" value="1"/>
</dbReference>
<keyword evidence="1" id="KW-1133">Transmembrane helix</keyword>
<keyword evidence="6" id="KW-1185">Reference proteome</keyword>
<evidence type="ECO:0000256" key="2">
    <source>
        <dbReference type="SAM" id="SignalP"/>
    </source>
</evidence>